<evidence type="ECO:0000256" key="1">
    <source>
        <dbReference type="SAM" id="Phobius"/>
    </source>
</evidence>
<dbReference type="RefSeq" id="WP_340523437.1">
    <property type="nucleotide sequence ID" value="NZ_JBBLXS010000056.1"/>
</dbReference>
<evidence type="ECO:0000313" key="3">
    <source>
        <dbReference type="Proteomes" id="UP001384579"/>
    </source>
</evidence>
<dbReference type="Proteomes" id="UP001384579">
    <property type="component" value="Unassembled WGS sequence"/>
</dbReference>
<keyword evidence="3" id="KW-1185">Reference proteome</keyword>
<feature type="transmembrane region" description="Helical" evidence="1">
    <location>
        <begin position="122"/>
        <end position="141"/>
    </location>
</feature>
<dbReference type="PANTHER" id="PTHR34548:SF2">
    <property type="entry name" value="PROTEIN TIC 21, CHLOROPLASTIC"/>
    <property type="match status" value="1"/>
</dbReference>
<gene>
    <name evidence="2" type="ORF">WMG39_06510</name>
</gene>
<keyword evidence="1" id="KW-0472">Membrane</keyword>
<feature type="transmembrane region" description="Helical" evidence="1">
    <location>
        <begin position="166"/>
        <end position="190"/>
    </location>
</feature>
<protein>
    <submittedName>
        <fullName evidence="2">DUF3611 family protein</fullName>
    </submittedName>
</protein>
<dbReference type="PANTHER" id="PTHR34548">
    <property type="entry name" value="PROTEIN TIC 21, CHLOROPLASTIC"/>
    <property type="match status" value="1"/>
</dbReference>
<proteinExistence type="predicted"/>
<reference evidence="2 3" key="1">
    <citation type="journal article" date="2020" name="Harmful Algae">
        <title>Molecular and morphological characterization of a novel dihydroanatoxin-a producing Microcoleus species (cyanobacteria) from the Russian River, California, USA.</title>
        <authorList>
            <person name="Conklin K.Y."/>
            <person name="Stancheva R."/>
            <person name="Otten T.G."/>
            <person name="Fadness R."/>
            <person name="Boyer G.L."/>
            <person name="Read B."/>
            <person name="Zhang X."/>
            <person name="Sheath R.G."/>
        </authorList>
    </citation>
    <scope>NUCLEOTIDE SEQUENCE [LARGE SCALE GENOMIC DNA]</scope>
    <source>
        <strain evidence="2 3">PTRS2</strain>
    </source>
</reference>
<keyword evidence="1" id="KW-0812">Transmembrane</keyword>
<feature type="transmembrane region" description="Helical" evidence="1">
    <location>
        <begin position="63"/>
        <end position="84"/>
    </location>
</feature>
<organism evidence="2 3">
    <name type="scientific">Microcoleus anatoxicus PTRS2</name>
    <dbReference type="NCBI Taxonomy" id="2705321"/>
    <lineage>
        <taxon>Bacteria</taxon>
        <taxon>Bacillati</taxon>
        <taxon>Cyanobacteriota</taxon>
        <taxon>Cyanophyceae</taxon>
        <taxon>Oscillatoriophycideae</taxon>
        <taxon>Oscillatoriales</taxon>
        <taxon>Microcoleaceae</taxon>
        <taxon>Microcoleus</taxon>
        <taxon>Microcoleus anatoxicus</taxon>
    </lineage>
</organism>
<name>A0ABU8YJH2_9CYAN</name>
<dbReference type="Pfam" id="PF12263">
    <property type="entry name" value="DUF3611"/>
    <property type="match status" value="1"/>
</dbReference>
<comment type="caution">
    <text evidence="2">The sequence shown here is derived from an EMBL/GenBank/DDBJ whole genome shotgun (WGS) entry which is preliminary data.</text>
</comment>
<sequence length="196" mass="20670">MTNQLDTDNLPLAAQRVAFALRTAGWTCFWVQAVLGVVAGLILLLAVPSALSSGASATSQTSAGTGGGVLLAVCGLLALGYSAYRAFRFTRLSKELRSPATGVRPKKADTIQEVRLTLMSNLSGMLLTLLGAEAIGGTLFVKSISQPQVLFGAAVDFSRFIQPLDIFVVLANIHATLAHFVGIVGALWLLDRINKQ</sequence>
<feature type="transmembrane region" description="Helical" evidence="1">
    <location>
        <begin position="29"/>
        <end position="51"/>
    </location>
</feature>
<dbReference type="EMBL" id="JBBLXS010000056">
    <property type="protein sequence ID" value="MEK0184506.1"/>
    <property type="molecule type" value="Genomic_DNA"/>
</dbReference>
<dbReference type="InterPro" id="IPR022051">
    <property type="entry name" value="DUF3611"/>
</dbReference>
<keyword evidence="1" id="KW-1133">Transmembrane helix</keyword>
<accession>A0ABU8YJH2</accession>
<evidence type="ECO:0000313" key="2">
    <source>
        <dbReference type="EMBL" id="MEK0184506.1"/>
    </source>
</evidence>